<evidence type="ECO:0000313" key="2">
    <source>
        <dbReference type="EMBL" id="KRT84515.1"/>
    </source>
</evidence>
<dbReference type="EMBL" id="LJIG01002425">
    <property type="protein sequence ID" value="KRT84515.1"/>
    <property type="molecule type" value="Genomic_DNA"/>
</dbReference>
<dbReference type="Proteomes" id="UP000051574">
    <property type="component" value="Unassembled WGS sequence"/>
</dbReference>
<feature type="non-terminal residue" evidence="2">
    <location>
        <position position="170"/>
    </location>
</feature>
<accession>A0A0T6BB02</accession>
<dbReference type="Pfam" id="PF11901">
    <property type="entry name" value="DM9"/>
    <property type="match status" value="1"/>
</dbReference>
<dbReference type="PANTHER" id="PTHR31649">
    <property type="entry name" value="AGAP009604-PA"/>
    <property type="match status" value="1"/>
</dbReference>
<feature type="non-terminal residue" evidence="2">
    <location>
        <position position="1"/>
    </location>
</feature>
<keyword evidence="3" id="KW-1185">Reference proteome</keyword>
<organism evidence="2 3">
    <name type="scientific">Oryctes borbonicus</name>
    <dbReference type="NCBI Taxonomy" id="1629725"/>
    <lineage>
        <taxon>Eukaryota</taxon>
        <taxon>Metazoa</taxon>
        <taxon>Ecdysozoa</taxon>
        <taxon>Arthropoda</taxon>
        <taxon>Hexapoda</taxon>
        <taxon>Insecta</taxon>
        <taxon>Pterygota</taxon>
        <taxon>Neoptera</taxon>
        <taxon>Endopterygota</taxon>
        <taxon>Coleoptera</taxon>
        <taxon>Polyphaga</taxon>
        <taxon>Scarabaeiformia</taxon>
        <taxon>Scarabaeidae</taxon>
        <taxon>Dynastinae</taxon>
        <taxon>Oryctes</taxon>
    </lineage>
</organism>
<feature type="chain" id="PRO_5006668524" evidence="1">
    <location>
        <begin position="27"/>
        <end position="170"/>
    </location>
</feature>
<evidence type="ECO:0000256" key="1">
    <source>
        <dbReference type="SAM" id="SignalP"/>
    </source>
</evidence>
<feature type="signal peptide" evidence="1">
    <location>
        <begin position="1"/>
        <end position="26"/>
    </location>
</feature>
<sequence>DFLTSSSKMLNVFTYLFGVLVTSVVDLNVEAVSQDFFWRDYIQGDIPCDAIEGAPGRYIGQAFYKGNLVGTIYPYSDAAVIEMSGKVDIRTNVKIFCSNQPKNLYWEKVNFDNPHDGQMTNVVKGGYQQDGFDLFIGKARYESEWRIGKVVGITYPMRGLWVWNANGNSA</sequence>
<comment type="caution">
    <text evidence="2">The sequence shown here is derived from an EMBL/GenBank/DDBJ whole genome shotgun (WGS) entry which is preliminary data.</text>
</comment>
<name>A0A0T6BB02_9SCAR</name>
<reference evidence="2 3" key="1">
    <citation type="submission" date="2015-09" db="EMBL/GenBank/DDBJ databases">
        <title>Draft genome of the scarab beetle Oryctes borbonicus.</title>
        <authorList>
            <person name="Meyer J.M."/>
            <person name="Markov G.V."/>
            <person name="Baskaran P."/>
            <person name="Herrmann M."/>
            <person name="Sommer R.J."/>
            <person name="Roedelsperger C."/>
        </authorList>
    </citation>
    <scope>NUCLEOTIDE SEQUENCE [LARGE SCALE GENOMIC DNA]</scope>
    <source>
        <strain evidence="2">OB123</strain>
        <tissue evidence="2">Whole animal</tissue>
    </source>
</reference>
<proteinExistence type="predicted"/>
<evidence type="ECO:0000313" key="3">
    <source>
        <dbReference type="Proteomes" id="UP000051574"/>
    </source>
</evidence>
<dbReference type="OrthoDB" id="6767006at2759"/>
<dbReference type="InterPro" id="IPR006616">
    <property type="entry name" value="DM9_repeat"/>
</dbReference>
<protein>
    <submittedName>
        <fullName evidence="2">Uncharacterized protein</fullName>
    </submittedName>
</protein>
<keyword evidence="1" id="KW-0732">Signal</keyword>
<dbReference type="AlphaFoldDB" id="A0A0T6BB02"/>
<dbReference type="PANTHER" id="PTHR31649:SF10">
    <property type="entry name" value="IP19903P-RELATED"/>
    <property type="match status" value="1"/>
</dbReference>
<gene>
    <name evidence="2" type="ORF">AMK59_1901</name>
</gene>